<keyword evidence="1" id="KW-0732">Signal</keyword>
<dbReference type="eggNOG" id="ENOG502TI0W">
    <property type="taxonomic scope" value="Eukaryota"/>
</dbReference>
<proteinExistence type="predicted"/>
<name>G0NLT1_CAEBE</name>
<dbReference type="OrthoDB" id="5814786at2759"/>
<evidence type="ECO:0000313" key="3">
    <source>
        <dbReference type="Proteomes" id="UP000008068"/>
    </source>
</evidence>
<sequence length="129" mass="15035">MSVKLFCILAVSVRFSMEFSDWRIPANTIMCSILQNTKCEFKQNWTNAEGVKRHLDAGKPEIQFFYFCNENRTENCDQWVDENNVPIESSSKEDNLVNETFTIEKMSIQILGDYVKIPQEKGDKKLIIE</sequence>
<dbReference type="PANTHER" id="PTHR35182:SF2">
    <property type="entry name" value="CONSERVED DOMAIN PROTEIN-RELATED"/>
    <property type="match status" value="1"/>
</dbReference>
<feature type="chain" id="PRO_5003405374" evidence="1">
    <location>
        <begin position="19"/>
        <end position="129"/>
    </location>
</feature>
<dbReference type="Proteomes" id="UP000008068">
    <property type="component" value="Unassembled WGS sequence"/>
</dbReference>
<dbReference type="EMBL" id="GL379906">
    <property type="protein sequence ID" value="EGT33834.1"/>
    <property type="molecule type" value="Genomic_DNA"/>
</dbReference>
<accession>G0NLT1</accession>
<gene>
    <name evidence="2" type="ORF">CAEBREN_07466</name>
</gene>
<feature type="signal peptide" evidence="1">
    <location>
        <begin position="1"/>
        <end position="18"/>
    </location>
</feature>
<dbReference type="PANTHER" id="PTHR35182">
    <property type="entry name" value="PROTEIN CBG13762"/>
    <property type="match status" value="1"/>
</dbReference>
<reference evidence="3" key="1">
    <citation type="submission" date="2011-07" db="EMBL/GenBank/DDBJ databases">
        <authorList>
            <consortium name="Caenorhabditis brenneri Sequencing and Analysis Consortium"/>
            <person name="Wilson R.K."/>
        </authorList>
    </citation>
    <scope>NUCLEOTIDE SEQUENCE [LARGE SCALE GENOMIC DNA]</scope>
    <source>
        <strain evidence="3">PB2801</strain>
    </source>
</reference>
<evidence type="ECO:0000256" key="1">
    <source>
        <dbReference type="SAM" id="SignalP"/>
    </source>
</evidence>
<evidence type="ECO:0000313" key="2">
    <source>
        <dbReference type="EMBL" id="EGT33834.1"/>
    </source>
</evidence>
<dbReference type="FunCoup" id="G0NLT1">
    <property type="interactions" value="1599"/>
</dbReference>
<dbReference type="OMA" id="CGIWLDE"/>
<dbReference type="AlphaFoldDB" id="G0NLT1"/>
<organism evidence="3">
    <name type="scientific">Caenorhabditis brenneri</name>
    <name type="common">Nematode worm</name>
    <dbReference type="NCBI Taxonomy" id="135651"/>
    <lineage>
        <taxon>Eukaryota</taxon>
        <taxon>Metazoa</taxon>
        <taxon>Ecdysozoa</taxon>
        <taxon>Nematoda</taxon>
        <taxon>Chromadorea</taxon>
        <taxon>Rhabditida</taxon>
        <taxon>Rhabditina</taxon>
        <taxon>Rhabditomorpha</taxon>
        <taxon>Rhabditoidea</taxon>
        <taxon>Rhabditidae</taxon>
        <taxon>Peloderinae</taxon>
        <taxon>Caenorhabditis</taxon>
    </lineage>
</organism>
<protein>
    <submittedName>
        <fullName evidence="2">Uncharacterized protein</fullName>
    </submittedName>
</protein>
<keyword evidence="3" id="KW-1185">Reference proteome</keyword>
<dbReference type="HOGENOM" id="CLU_2135818_0_0_1"/>
<dbReference type="InParanoid" id="G0NLT1"/>